<keyword evidence="4" id="KW-0862">Zinc</keyword>
<organism evidence="7 8">
    <name type="scientific">Eutrema salsugineum</name>
    <name type="common">Saltwater cress</name>
    <name type="synonym">Sisymbrium salsugineum</name>
    <dbReference type="NCBI Taxonomy" id="72664"/>
    <lineage>
        <taxon>Eukaryota</taxon>
        <taxon>Viridiplantae</taxon>
        <taxon>Streptophyta</taxon>
        <taxon>Embryophyta</taxon>
        <taxon>Tracheophyta</taxon>
        <taxon>Spermatophyta</taxon>
        <taxon>Magnoliopsida</taxon>
        <taxon>eudicotyledons</taxon>
        <taxon>Gunneridae</taxon>
        <taxon>Pentapetalae</taxon>
        <taxon>rosids</taxon>
        <taxon>malvids</taxon>
        <taxon>Brassicales</taxon>
        <taxon>Brassicaceae</taxon>
        <taxon>Eutremeae</taxon>
        <taxon>Eutrema</taxon>
    </lineage>
</organism>
<keyword evidence="1" id="KW-0479">Metal-binding</keyword>
<dbReference type="InterPro" id="IPR046349">
    <property type="entry name" value="C1-like_sf"/>
</dbReference>
<dbReference type="KEGG" id="eus:EUTSA_v10009528mg"/>
<proteinExistence type="predicted"/>
<feature type="domain" description="Phorbol-ester/DAG-type" evidence="5">
    <location>
        <begin position="313"/>
        <end position="362"/>
    </location>
</feature>
<dbReference type="Gene3D" id="3.30.40.10">
    <property type="entry name" value="Zinc/RING finger domain, C3HC4 (zinc finger)"/>
    <property type="match status" value="1"/>
</dbReference>
<dbReference type="InterPro" id="IPR002219">
    <property type="entry name" value="PKC_DAG/PE"/>
</dbReference>
<evidence type="ECO:0000259" key="5">
    <source>
        <dbReference type="SMART" id="SM00109"/>
    </source>
</evidence>
<evidence type="ECO:0000256" key="3">
    <source>
        <dbReference type="ARBA" id="ARBA00022771"/>
    </source>
</evidence>
<dbReference type="SMART" id="SM00109">
    <property type="entry name" value="C1"/>
    <property type="match status" value="3"/>
</dbReference>
<accession>V4KWF8</accession>
<dbReference type="GO" id="GO:0008270">
    <property type="term" value="F:zinc ion binding"/>
    <property type="evidence" value="ECO:0007669"/>
    <property type="project" value="UniProtKB-KW"/>
</dbReference>
<dbReference type="STRING" id="72664.V4KWF8"/>
<dbReference type="SUPFAM" id="SSF57889">
    <property type="entry name" value="Cysteine-rich domain"/>
    <property type="match status" value="3"/>
</dbReference>
<dbReference type="InterPro" id="IPR004146">
    <property type="entry name" value="DC1"/>
</dbReference>
<evidence type="ECO:0000256" key="4">
    <source>
        <dbReference type="ARBA" id="ARBA00022833"/>
    </source>
</evidence>
<dbReference type="InterPro" id="IPR001965">
    <property type="entry name" value="Znf_PHD"/>
</dbReference>
<keyword evidence="8" id="KW-1185">Reference proteome</keyword>
<gene>
    <name evidence="7" type="ORF">EUTSA_v10009528mg</name>
</gene>
<evidence type="ECO:0000313" key="8">
    <source>
        <dbReference type="Proteomes" id="UP000030689"/>
    </source>
</evidence>
<dbReference type="AlphaFoldDB" id="V4KWF8"/>
<dbReference type="InterPro" id="IPR013083">
    <property type="entry name" value="Znf_RING/FYVE/PHD"/>
</dbReference>
<evidence type="ECO:0000313" key="7">
    <source>
        <dbReference type="EMBL" id="ESQ35684.1"/>
    </source>
</evidence>
<keyword evidence="2" id="KW-0677">Repeat</keyword>
<dbReference type="InterPro" id="IPR053192">
    <property type="entry name" value="Vacuole_Formation_Reg"/>
</dbReference>
<dbReference type="SMART" id="SM00249">
    <property type="entry name" value="PHD"/>
    <property type="match status" value="2"/>
</dbReference>
<evidence type="ECO:0008006" key="9">
    <source>
        <dbReference type="Google" id="ProtNLM"/>
    </source>
</evidence>
<dbReference type="Pfam" id="PF22926">
    <property type="entry name" value="C1-like_CT"/>
    <property type="match status" value="1"/>
</dbReference>
<feature type="domain" description="Phorbol-ester/DAG-type" evidence="5">
    <location>
        <begin position="26"/>
        <end position="75"/>
    </location>
</feature>
<dbReference type="EMBL" id="KI517683">
    <property type="protein sequence ID" value="ESQ35684.1"/>
    <property type="molecule type" value="Genomic_DNA"/>
</dbReference>
<evidence type="ECO:0000256" key="1">
    <source>
        <dbReference type="ARBA" id="ARBA00022723"/>
    </source>
</evidence>
<dbReference type="PANTHER" id="PTHR32410:SF174">
    <property type="entry name" value="CYSTEINE_HISTIDINE-RICH C1 DOMAIN FAMILY PROTEIN"/>
    <property type="match status" value="1"/>
</dbReference>
<reference evidence="7 8" key="1">
    <citation type="journal article" date="2013" name="Front. Plant Sci.">
        <title>The Reference Genome of the Halophytic Plant Eutrema salsugineum.</title>
        <authorList>
            <person name="Yang R."/>
            <person name="Jarvis D.E."/>
            <person name="Chen H."/>
            <person name="Beilstein M.A."/>
            <person name="Grimwood J."/>
            <person name="Jenkins J."/>
            <person name="Shu S."/>
            <person name="Prochnik S."/>
            <person name="Xin M."/>
            <person name="Ma C."/>
            <person name="Schmutz J."/>
            <person name="Wing R.A."/>
            <person name="Mitchell-Olds T."/>
            <person name="Schumaker K.S."/>
            <person name="Wang X."/>
        </authorList>
    </citation>
    <scope>NUCLEOTIDE SEQUENCE [LARGE SCALE GENOMIC DNA]</scope>
</reference>
<dbReference type="Pfam" id="PF03107">
    <property type="entry name" value="C1_2"/>
    <property type="match status" value="4"/>
</dbReference>
<dbReference type="Proteomes" id="UP000030689">
    <property type="component" value="Unassembled WGS sequence"/>
</dbReference>
<protein>
    <recommendedName>
        <fullName evidence="9">Phorbol-ester/DAG-type domain-containing protein</fullName>
    </recommendedName>
</protein>
<feature type="domain" description="Zinc finger PHD-type" evidence="6">
    <location>
        <begin position="142"/>
        <end position="201"/>
    </location>
</feature>
<feature type="domain" description="Phorbol-ester/DAG-type" evidence="5">
    <location>
        <begin position="82"/>
        <end position="133"/>
    </location>
</feature>
<dbReference type="InterPro" id="IPR054483">
    <property type="entry name" value="DC1-like_CT"/>
</dbReference>
<sequence>MERNYKYFWHPEESNDQHKSSNPSTYSWSAMMKVIYGNPTFCDECRKHISDASGSLSCDFCDKEWHFDCVPSSPDEINHPFHPYHPLKLLIDGPPDYSDGKCVTCQMDLNGFLYHCSICDISMHVRCHKHTLTLMARNDTFTCNACGTHGQRCPYVCAPCGLMFHRDCITLPHVININRHDHRVAHTFSPGFGNWKCMICHKKIDWRYGAYSSQKCPDVFFHSKCATRKDVWDGVELEGVPEDVVDVSPFKVIEDGVINHFSHEEHNLRLIDEDAIDRHKSIRYSNGFRYECGDTILDVRCASMSWYCDYECHPHTLFLTTLDRDTCGACLETEEQVLHCVECEFTLDFKCATLPKKIKHRCDDHFMSLCFGEKVKPRGKYWCEVCETVLDPQKWFYSCGDCGVVCHIPCVLGELWNAKPRVIHYDGEGTLELVPNDSLSRPKCGSCGSHCQQPLIIKFSSLDMEEFFCDTKCFKKYEDYKFGGYPDRYQQRQQAGQQQVPF</sequence>
<name>V4KWF8_EUTSA</name>
<dbReference type="Gramene" id="ESQ35684">
    <property type="protein sequence ID" value="ESQ35684"/>
    <property type="gene ID" value="EUTSA_v10009528mg"/>
</dbReference>
<evidence type="ECO:0000256" key="2">
    <source>
        <dbReference type="ARBA" id="ARBA00022737"/>
    </source>
</evidence>
<dbReference type="OMA" id="FWHPEES"/>
<keyword evidence="3" id="KW-0863">Zinc-finger</keyword>
<evidence type="ECO:0000259" key="6">
    <source>
        <dbReference type="SMART" id="SM00249"/>
    </source>
</evidence>
<dbReference type="PANTHER" id="PTHR32410">
    <property type="entry name" value="CYSTEINE/HISTIDINE-RICH C1 DOMAIN FAMILY PROTEIN"/>
    <property type="match status" value="1"/>
</dbReference>
<feature type="domain" description="Zinc finger PHD-type" evidence="6">
    <location>
        <begin position="41"/>
        <end position="106"/>
    </location>
</feature>